<gene>
    <name evidence="1" type="ORF">Q6348_08015</name>
</gene>
<keyword evidence="2" id="KW-1185">Reference proteome</keyword>
<reference evidence="1 2" key="1">
    <citation type="submission" date="2023-07" db="EMBL/GenBank/DDBJ databases">
        <title>Description of novel actinomycetes strains, isolated from tidal flat sediment.</title>
        <authorList>
            <person name="Lu C."/>
        </authorList>
    </citation>
    <scope>NUCLEOTIDE SEQUENCE [LARGE SCALE GENOMIC DNA]</scope>
    <source>
        <strain evidence="1 2">SYSU T00b441</strain>
    </source>
</reference>
<accession>A0ABT9D989</accession>
<sequence length="68" mass="7517">MNTTIVKWIGRGLIAGTIFALHANIVRTAYAAGHVRGRVRGMLDVTALDPDRFEDAESCLFSIDRSLR</sequence>
<organism evidence="1 2">
    <name type="scientific">Actinotalea lenta</name>
    <dbReference type="NCBI Taxonomy" id="3064654"/>
    <lineage>
        <taxon>Bacteria</taxon>
        <taxon>Bacillati</taxon>
        <taxon>Actinomycetota</taxon>
        <taxon>Actinomycetes</taxon>
        <taxon>Micrococcales</taxon>
        <taxon>Cellulomonadaceae</taxon>
        <taxon>Actinotalea</taxon>
    </lineage>
</organism>
<evidence type="ECO:0000313" key="2">
    <source>
        <dbReference type="Proteomes" id="UP001232536"/>
    </source>
</evidence>
<dbReference type="Proteomes" id="UP001232536">
    <property type="component" value="Unassembled WGS sequence"/>
</dbReference>
<evidence type="ECO:0000313" key="1">
    <source>
        <dbReference type="EMBL" id="MDO8107140.1"/>
    </source>
</evidence>
<dbReference type="EMBL" id="JAUQYP010000001">
    <property type="protein sequence ID" value="MDO8107140.1"/>
    <property type="molecule type" value="Genomic_DNA"/>
</dbReference>
<proteinExistence type="predicted"/>
<comment type="caution">
    <text evidence="1">The sequence shown here is derived from an EMBL/GenBank/DDBJ whole genome shotgun (WGS) entry which is preliminary data.</text>
</comment>
<name>A0ABT9D989_9CELL</name>
<protein>
    <submittedName>
        <fullName evidence="1">Uncharacterized protein</fullName>
    </submittedName>
</protein>
<dbReference type="RefSeq" id="WP_304600774.1">
    <property type="nucleotide sequence ID" value="NZ_JAUQYP010000001.1"/>
</dbReference>